<evidence type="ECO:0000313" key="1">
    <source>
        <dbReference type="EMBL" id="OUR93515.1"/>
    </source>
</evidence>
<gene>
    <name evidence="1" type="ORF">A9Q84_18760</name>
</gene>
<dbReference type="Proteomes" id="UP000196531">
    <property type="component" value="Unassembled WGS sequence"/>
</dbReference>
<organism evidence="1 2">
    <name type="scientific">Halobacteriovorax marinus</name>
    <dbReference type="NCBI Taxonomy" id="97084"/>
    <lineage>
        <taxon>Bacteria</taxon>
        <taxon>Pseudomonadati</taxon>
        <taxon>Bdellovibrionota</taxon>
        <taxon>Bacteriovoracia</taxon>
        <taxon>Bacteriovoracales</taxon>
        <taxon>Halobacteriovoraceae</taxon>
        <taxon>Halobacteriovorax</taxon>
    </lineage>
</organism>
<reference evidence="2" key="1">
    <citation type="journal article" date="2017" name="Proc. Natl. Acad. Sci. U.S.A.">
        <title>Simulation of Deepwater Horizon oil plume reveals substrate specialization within a complex community of hydrocarbon-degraders.</title>
        <authorList>
            <person name="Hu P."/>
            <person name="Dubinsky E.A."/>
            <person name="Probst A.J."/>
            <person name="Wang J."/>
            <person name="Sieber C.M.K."/>
            <person name="Tom L.M."/>
            <person name="Gardinali P."/>
            <person name="Banfield J.F."/>
            <person name="Atlas R.M."/>
            <person name="Andersen G.L."/>
        </authorList>
    </citation>
    <scope>NUCLEOTIDE SEQUENCE [LARGE SCALE GENOMIC DNA]</scope>
</reference>
<sequence length="1514" mass="168183">MRKLININLLTWSLIFTQVLWPYEAIAKQNLNVDQEIQNHVMALQTAAANHASKRHFENIRSRTAALAKKIKSKYPKKAKELEDKILRPMAGMIKAKASLKGCNLEGLSGGIGLSSFKGIKACEGEIYTSIDVDSFISGMDKILDEAKGNKSTAKDRKNFADLVYSKMRNSVISKYWENKAMFQGEMPEDLQKAIVDAHGTKTIGSASTGMGMGYTSGTQEVSAGKFRGNLDKELLKRLALIQERTKGFSKKDREANKNKYFQKTKDDYRGLAKHYDRSFNMESMTKILDKKFNPHLGTWLEPNRPKVTKEEKQAYAWAKHQVETRQRAANSKPVNFDDDFGGSALMIIEQSALVKPKTNAYDMPILGAKKTETANETASKVAMKVATYMEHNKTPSYQQRNSKYAPSSLGFDARFNETLGKRTPSSTLDFPEIGSSSQVSDYDTVVVNNAMEYYGLIPKKNSNNPYHKLDDDLAIERSKESPLNDATFHSAMPSPRNDYDDDDKKQFMIAERDISLHNNINNYMALKHGVSIKRTSKSGLPYRDNEEELEVNPISKNKRRELAKYRKRIIQDMSSVTSDDAEIGKFGVTEKLAEDWLNKFDKNMDKNLKLYMKTYGGVNKVANTGDNGIKVHKNHPAIVKLGAAETKKSGSPYETPPTLIDLVNKAGSNAYLDMGKNLSGVDPRITKNGLSSYLRDEGKQSAIKRDKHQARLERGNFLIHEDKKLRNSTWRGLNESELGDEEMDAKMKQAFSEYFKDSETLMQKLDSEYTSENSGDFLKMAMKNNPGIVGQVLADHPEYAGMTCNISKEAIADQKSAQKWDRILSTAGLVLAAGSIIITGGTAALVLAGAGMAIGARQAIKSTTDYFDLENEYQLAKHHLEVLGLGNDASVQAQLEKANARFYDAIMDGALLPFEVFAFTHALKSAKSAKEAKALINAAANSSDDAISIAKSSKLKLDEVATVKVAKVESKTTTFNMSELTDTVPVKRAISSNHSKVARALPSDPVSQLNRKSTSLFEVKEGTSLRGKLKTAKPISTSGVDVIKLAKGNSLVKVKQARTFSDNTKKALKDLSKKGMTKFDDFSLDVASNLTDAERLALMEVKSGKPLSTAQKELILKAHNVELSKGFGNYTHAGKRQKMKYLKEAFPNDPELRRYAMKKGITGGYGDLSKEAVTARADKFIKANGYDLDDLADLKQFPDDYEAFLGEVAKHGDDTAKATELLAFTDDLDVIQKISSASAENAEMVKFVRANDMEAYKNALRSAESGERFALSELKSSYTSLKKQVKAVEGSFESGFTNSFKTDAASYKGKNYTKGEMEIKSDLMAGKLMEHQSLRRDADYMMKTIDDPNKVKVDFTGDSSVRANEIMQGKRGAYDSASSVDFNYGSIASDLKSAEKTDLASKFIEVKVSNSINSANKVETLKIPLGNDRVWFDNFKKIEKSAREGNEVAQRDLRRSLLELYNDSTGKSGRLRSKISTSTHDDLIDEFLDIKNGRKTVSEEKFNQMIEEYGSIK</sequence>
<dbReference type="EMBL" id="MAAO01000015">
    <property type="protein sequence ID" value="OUR93515.1"/>
    <property type="molecule type" value="Genomic_DNA"/>
</dbReference>
<accession>A0A1Y5F250</accession>
<evidence type="ECO:0000313" key="2">
    <source>
        <dbReference type="Proteomes" id="UP000196531"/>
    </source>
</evidence>
<name>A0A1Y5F250_9BACT</name>
<comment type="caution">
    <text evidence="1">The sequence shown here is derived from an EMBL/GenBank/DDBJ whole genome shotgun (WGS) entry which is preliminary data.</text>
</comment>
<protein>
    <submittedName>
        <fullName evidence="1">Uncharacterized protein</fullName>
    </submittedName>
</protein>
<proteinExistence type="predicted"/>